<feature type="compositionally biased region" description="Low complexity" evidence="1">
    <location>
        <begin position="53"/>
        <end position="68"/>
    </location>
</feature>
<dbReference type="Proteomes" id="UP001501576">
    <property type="component" value="Unassembled WGS sequence"/>
</dbReference>
<dbReference type="EMBL" id="BAAABZ010000089">
    <property type="protein sequence ID" value="GAA0572662.1"/>
    <property type="molecule type" value="Genomic_DNA"/>
</dbReference>
<proteinExistence type="predicted"/>
<protein>
    <submittedName>
        <fullName evidence="2">Uncharacterized protein</fullName>
    </submittedName>
</protein>
<gene>
    <name evidence="2" type="ORF">GCM10010390_89810</name>
</gene>
<reference evidence="3" key="1">
    <citation type="journal article" date="2019" name="Int. J. Syst. Evol. Microbiol.">
        <title>The Global Catalogue of Microorganisms (GCM) 10K type strain sequencing project: providing services to taxonomists for standard genome sequencing and annotation.</title>
        <authorList>
            <consortium name="The Broad Institute Genomics Platform"/>
            <consortium name="The Broad Institute Genome Sequencing Center for Infectious Disease"/>
            <person name="Wu L."/>
            <person name="Ma J."/>
        </authorList>
    </citation>
    <scope>NUCLEOTIDE SEQUENCE [LARGE SCALE GENOMIC DNA]</scope>
    <source>
        <strain evidence="3">JCM 5052</strain>
    </source>
</reference>
<evidence type="ECO:0000313" key="2">
    <source>
        <dbReference type="EMBL" id="GAA0572662.1"/>
    </source>
</evidence>
<evidence type="ECO:0000256" key="1">
    <source>
        <dbReference type="SAM" id="MobiDB-lite"/>
    </source>
</evidence>
<comment type="caution">
    <text evidence="2">The sequence shown here is derived from an EMBL/GenBank/DDBJ whole genome shotgun (WGS) entry which is preliminary data.</text>
</comment>
<evidence type="ECO:0000313" key="3">
    <source>
        <dbReference type="Proteomes" id="UP001501576"/>
    </source>
</evidence>
<keyword evidence="3" id="KW-1185">Reference proteome</keyword>
<accession>A0ABP3PWI0</accession>
<sequence length="83" mass="9096">MAESALVLEIEIRGIVEIDMRLRLAVEQQRPAARPVPVRHELGEPPVDGCGDRLGAAPPRRSAPARGSLVRAFRHVPQYAADH</sequence>
<organism evidence="2 3">
    <name type="scientific">Streptomyces mordarskii</name>
    <dbReference type="NCBI Taxonomy" id="1226758"/>
    <lineage>
        <taxon>Bacteria</taxon>
        <taxon>Bacillati</taxon>
        <taxon>Actinomycetota</taxon>
        <taxon>Actinomycetes</taxon>
        <taxon>Kitasatosporales</taxon>
        <taxon>Streptomycetaceae</taxon>
        <taxon>Streptomyces</taxon>
    </lineage>
</organism>
<name>A0ABP3PWI0_9ACTN</name>
<feature type="region of interest" description="Disordered" evidence="1">
    <location>
        <begin position="29"/>
        <end position="68"/>
    </location>
</feature>